<dbReference type="Gene3D" id="1.10.357.10">
    <property type="entry name" value="Tetracycline Repressor, domain 2"/>
    <property type="match status" value="1"/>
</dbReference>
<organism evidence="4 5">
    <name type="scientific">Streptomyces pulveraceus</name>
    <dbReference type="NCBI Taxonomy" id="68258"/>
    <lineage>
        <taxon>Bacteria</taxon>
        <taxon>Bacillati</taxon>
        <taxon>Actinomycetota</taxon>
        <taxon>Actinomycetes</taxon>
        <taxon>Kitasatosporales</taxon>
        <taxon>Streptomycetaceae</taxon>
        <taxon>Streptomyces</taxon>
    </lineage>
</organism>
<evidence type="ECO:0000313" key="5">
    <source>
        <dbReference type="Proteomes" id="UP001596200"/>
    </source>
</evidence>
<accession>A0ABW1GRQ3</accession>
<sequence>MAEDRRTRRTRRALGTALVELVLERGFSALTVEDITERADVARATFYAHFKGKDDLFARVATDLLEQLAQRLEPAVSGSAVGFTGKPLLEMLRHVGDERDTYRVVLRGEGDGKPLQMFVDSCAAATAQEFKARAERNSVQPRIDADLLARVWVGEQIAVLRWWAEQDTPPMPAEEVVRMLLDLALHGRYWASGFTAPDQG</sequence>
<evidence type="ECO:0000256" key="2">
    <source>
        <dbReference type="PROSITE-ProRule" id="PRU00335"/>
    </source>
</evidence>
<evidence type="ECO:0000313" key="4">
    <source>
        <dbReference type="EMBL" id="MFC5917474.1"/>
    </source>
</evidence>
<dbReference type="PANTHER" id="PTHR43479:SF7">
    <property type="entry name" value="TETR-FAMILY TRANSCRIPTIONAL REGULATOR"/>
    <property type="match status" value="1"/>
</dbReference>
<dbReference type="PRINTS" id="PR00455">
    <property type="entry name" value="HTHTETR"/>
</dbReference>
<protein>
    <submittedName>
        <fullName evidence="4">TetR/AcrR family transcriptional regulator</fullName>
    </submittedName>
</protein>
<keyword evidence="5" id="KW-1185">Reference proteome</keyword>
<dbReference type="InterPro" id="IPR001647">
    <property type="entry name" value="HTH_TetR"/>
</dbReference>
<feature type="DNA-binding region" description="H-T-H motif" evidence="2">
    <location>
        <begin position="31"/>
        <end position="50"/>
    </location>
</feature>
<feature type="domain" description="HTH tetR-type" evidence="3">
    <location>
        <begin position="8"/>
        <end position="68"/>
    </location>
</feature>
<dbReference type="SUPFAM" id="SSF46689">
    <property type="entry name" value="Homeodomain-like"/>
    <property type="match status" value="1"/>
</dbReference>
<dbReference type="Proteomes" id="UP001596200">
    <property type="component" value="Unassembled WGS sequence"/>
</dbReference>
<dbReference type="InterPro" id="IPR009057">
    <property type="entry name" value="Homeodomain-like_sf"/>
</dbReference>
<dbReference type="PANTHER" id="PTHR43479">
    <property type="entry name" value="ACREF/ENVCD OPERON REPRESSOR-RELATED"/>
    <property type="match status" value="1"/>
</dbReference>
<dbReference type="Pfam" id="PF00440">
    <property type="entry name" value="TetR_N"/>
    <property type="match status" value="1"/>
</dbReference>
<dbReference type="PROSITE" id="PS01081">
    <property type="entry name" value="HTH_TETR_1"/>
    <property type="match status" value="1"/>
</dbReference>
<dbReference type="InterPro" id="IPR050624">
    <property type="entry name" value="HTH-type_Tx_Regulator"/>
</dbReference>
<dbReference type="RefSeq" id="WP_329921378.1">
    <property type="nucleotide sequence ID" value="NZ_BAAATU010000025.1"/>
</dbReference>
<dbReference type="EMBL" id="JBHSPU010000027">
    <property type="protein sequence ID" value="MFC5917474.1"/>
    <property type="molecule type" value="Genomic_DNA"/>
</dbReference>
<gene>
    <name evidence="4" type="ORF">ACFP1B_29200</name>
</gene>
<keyword evidence="1 2" id="KW-0238">DNA-binding</keyword>
<proteinExistence type="predicted"/>
<reference evidence="5" key="1">
    <citation type="journal article" date="2019" name="Int. J. Syst. Evol. Microbiol.">
        <title>The Global Catalogue of Microorganisms (GCM) 10K type strain sequencing project: providing services to taxonomists for standard genome sequencing and annotation.</title>
        <authorList>
            <consortium name="The Broad Institute Genomics Platform"/>
            <consortium name="The Broad Institute Genome Sequencing Center for Infectious Disease"/>
            <person name="Wu L."/>
            <person name="Ma J."/>
        </authorList>
    </citation>
    <scope>NUCLEOTIDE SEQUENCE [LARGE SCALE GENOMIC DNA]</scope>
    <source>
        <strain evidence="5">JCM 4147</strain>
    </source>
</reference>
<evidence type="ECO:0000259" key="3">
    <source>
        <dbReference type="PROSITE" id="PS50977"/>
    </source>
</evidence>
<name>A0ABW1GRQ3_9ACTN</name>
<comment type="caution">
    <text evidence="4">The sequence shown here is derived from an EMBL/GenBank/DDBJ whole genome shotgun (WGS) entry which is preliminary data.</text>
</comment>
<evidence type="ECO:0000256" key="1">
    <source>
        <dbReference type="ARBA" id="ARBA00023125"/>
    </source>
</evidence>
<dbReference type="PROSITE" id="PS50977">
    <property type="entry name" value="HTH_TETR_2"/>
    <property type="match status" value="1"/>
</dbReference>
<dbReference type="InterPro" id="IPR023772">
    <property type="entry name" value="DNA-bd_HTH_TetR-type_CS"/>
</dbReference>